<accession>A0A8H1LQF0</accession>
<dbReference type="Proteomes" id="UP000298111">
    <property type="component" value="Unassembled WGS sequence"/>
</dbReference>
<evidence type="ECO:0000256" key="1">
    <source>
        <dbReference type="SAM" id="MobiDB-lite"/>
    </source>
</evidence>
<sequence length="102" mass="11168">MCASAARYSVSDPGSGNVAKRVGPQQNIWSFPPERPVGEGAWIIPGPPVTGAESIHHRAEDAENGRRDAQDGGLPRPRGGRWVRRPGVRPRRRVRARARART</sequence>
<evidence type="ECO:0000313" key="2">
    <source>
        <dbReference type="EMBL" id="TGG89568.1"/>
    </source>
</evidence>
<reference evidence="2 3" key="1">
    <citation type="submission" date="2018-10" db="EMBL/GenBank/DDBJ databases">
        <title>Isolation of pseudouridimycin from Streptomyces albus DSM 40763.</title>
        <authorList>
            <person name="Rosenqvist P."/>
            <person name="Metsae-Ketelae M."/>
            <person name="Virta P."/>
        </authorList>
    </citation>
    <scope>NUCLEOTIDE SEQUENCE [LARGE SCALE GENOMIC DNA]</scope>
    <source>
        <strain evidence="2 3">DSM 40763</strain>
    </source>
</reference>
<name>A0A8H1LQF0_9ACTN</name>
<feature type="region of interest" description="Disordered" evidence="1">
    <location>
        <begin position="1"/>
        <end position="102"/>
    </location>
</feature>
<dbReference type="AlphaFoldDB" id="A0A8H1LQF0"/>
<feature type="compositionally biased region" description="Basic and acidic residues" evidence="1">
    <location>
        <begin position="54"/>
        <end position="70"/>
    </location>
</feature>
<protein>
    <submittedName>
        <fullName evidence="2">Uncharacterized protein</fullName>
    </submittedName>
</protein>
<evidence type="ECO:0000313" key="3">
    <source>
        <dbReference type="Proteomes" id="UP000298111"/>
    </source>
</evidence>
<proteinExistence type="predicted"/>
<dbReference type="EMBL" id="RCIY01000002">
    <property type="protein sequence ID" value="TGG89568.1"/>
    <property type="molecule type" value="Genomic_DNA"/>
</dbReference>
<gene>
    <name evidence="2" type="ORF">D8771_01310</name>
</gene>
<feature type="compositionally biased region" description="Basic residues" evidence="1">
    <location>
        <begin position="78"/>
        <end position="102"/>
    </location>
</feature>
<comment type="caution">
    <text evidence="2">The sequence shown here is derived from an EMBL/GenBank/DDBJ whole genome shotgun (WGS) entry which is preliminary data.</text>
</comment>
<organism evidence="2 3">
    <name type="scientific">Streptomyces albus</name>
    <dbReference type="NCBI Taxonomy" id="1888"/>
    <lineage>
        <taxon>Bacteria</taxon>
        <taxon>Bacillati</taxon>
        <taxon>Actinomycetota</taxon>
        <taxon>Actinomycetes</taxon>
        <taxon>Kitasatosporales</taxon>
        <taxon>Streptomycetaceae</taxon>
        <taxon>Streptomyces</taxon>
    </lineage>
</organism>